<dbReference type="Pfam" id="PF12730">
    <property type="entry name" value="ABC2_membrane_4"/>
    <property type="match status" value="1"/>
</dbReference>
<sequence length="275" mass="31791">MNELMISEWERLWKRKVTWLMVAVLPIMAFASAKYYQKQNNSITSELPQYAVLGNFPVLGLSEMLMTIFNMVVLVIAAIIITEEYRSGQLRMVLIRTYSFQQIIIAKFTVLLSFIFLYLTAYFIICYGIGYAMFSHPETYPQFYYEDQVTNIEGLIYNLKFYGLAFLTLIAMSSVVFFIATISHSTTTTLGVGVGFLFISFSYPNIVNMLQLLLKNEIIMKIIFTSIPMIQWEGLTMMLAKSSSLLGWMFLMLLGYILLFNLLTFIVIKKRNIFL</sequence>
<keyword evidence="3" id="KW-1185">Reference proteome</keyword>
<dbReference type="PANTHER" id="PTHR37305:SF1">
    <property type="entry name" value="MEMBRANE PROTEIN"/>
    <property type="match status" value="1"/>
</dbReference>
<dbReference type="KEGG" id="blen:NCTC4824_00411"/>
<feature type="transmembrane region" description="Helical" evidence="1">
    <location>
        <begin position="189"/>
        <end position="206"/>
    </location>
</feature>
<dbReference type="AlphaFoldDB" id="A0A2X4VX27"/>
<organism evidence="2 3">
    <name type="scientific">Lederbergia lenta</name>
    <name type="common">Bacillus lentus</name>
    <dbReference type="NCBI Taxonomy" id="1467"/>
    <lineage>
        <taxon>Bacteria</taxon>
        <taxon>Bacillati</taxon>
        <taxon>Bacillota</taxon>
        <taxon>Bacilli</taxon>
        <taxon>Bacillales</taxon>
        <taxon>Bacillaceae</taxon>
        <taxon>Lederbergia</taxon>
    </lineage>
</organism>
<keyword evidence="1" id="KW-0812">Transmembrane</keyword>
<dbReference type="STRING" id="1348624.GCA_001591545_02791"/>
<dbReference type="RefSeq" id="WP_066143148.1">
    <property type="nucleotide sequence ID" value="NZ_CBCSGM010000002.1"/>
</dbReference>
<evidence type="ECO:0000313" key="3">
    <source>
        <dbReference type="Proteomes" id="UP000249134"/>
    </source>
</evidence>
<evidence type="ECO:0000256" key="1">
    <source>
        <dbReference type="SAM" id="Phobius"/>
    </source>
</evidence>
<dbReference type="Proteomes" id="UP000249134">
    <property type="component" value="Chromosome 1"/>
</dbReference>
<feature type="transmembrane region" description="Helical" evidence="1">
    <location>
        <begin position="17"/>
        <end position="36"/>
    </location>
</feature>
<protein>
    <submittedName>
        <fullName evidence="2">ABC transporter permease</fullName>
    </submittedName>
</protein>
<dbReference type="GO" id="GO:0005886">
    <property type="term" value="C:plasma membrane"/>
    <property type="evidence" value="ECO:0007669"/>
    <property type="project" value="UniProtKB-SubCell"/>
</dbReference>
<keyword evidence="1" id="KW-1133">Transmembrane helix</keyword>
<dbReference type="PANTHER" id="PTHR37305">
    <property type="entry name" value="INTEGRAL MEMBRANE PROTEIN-RELATED"/>
    <property type="match status" value="1"/>
</dbReference>
<feature type="transmembrane region" description="Helical" evidence="1">
    <location>
        <begin position="245"/>
        <end position="268"/>
    </location>
</feature>
<reference evidence="2 3" key="1">
    <citation type="submission" date="2018-06" db="EMBL/GenBank/DDBJ databases">
        <authorList>
            <consortium name="Pathogen Informatics"/>
            <person name="Doyle S."/>
        </authorList>
    </citation>
    <scope>NUCLEOTIDE SEQUENCE [LARGE SCALE GENOMIC DNA]</scope>
    <source>
        <strain evidence="2 3">NCTC4824</strain>
    </source>
</reference>
<keyword evidence="1" id="KW-0472">Membrane</keyword>
<gene>
    <name evidence="2" type="ORF">NCTC4824_00411</name>
</gene>
<dbReference type="GO" id="GO:0140359">
    <property type="term" value="F:ABC-type transporter activity"/>
    <property type="evidence" value="ECO:0007669"/>
    <property type="project" value="InterPro"/>
</dbReference>
<dbReference type="EMBL" id="LS483476">
    <property type="protein sequence ID" value="SQI52418.1"/>
    <property type="molecule type" value="Genomic_DNA"/>
</dbReference>
<feature type="transmembrane region" description="Helical" evidence="1">
    <location>
        <begin position="161"/>
        <end position="182"/>
    </location>
</feature>
<proteinExistence type="predicted"/>
<name>A0A2X4VX27_LEDLE</name>
<feature type="transmembrane region" description="Helical" evidence="1">
    <location>
        <begin position="103"/>
        <end position="134"/>
    </location>
</feature>
<feature type="transmembrane region" description="Helical" evidence="1">
    <location>
        <begin position="56"/>
        <end position="82"/>
    </location>
</feature>
<evidence type="ECO:0000313" key="2">
    <source>
        <dbReference type="EMBL" id="SQI52418.1"/>
    </source>
</evidence>
<accession>A0A2X4VX27</accession>